<protein>
    <submittedName>
        <fullName evidence="2">Uncharacterized protein</fullName>
    </submittedName>
</protein>
<dbReference type="Proteomes" id="UP001519460">
    <property type="component" value="Unassembled WGS sequence"/>
</dbReference>
<comment type="caution">
    <text evidence="2">The sequence shown here is derived from an EMBL/GenBank/DDBJ whole genome shotgun (WGS) entry which is preliminary data.</text>
</comment>
<keyword evidence="1" id="KW-1133">Transmembrane helix</keyword>
<keyword evidence="3" id="KW-1185">Reference proteome</keyword>
<keyword evidence="1" id="KW-0812">Transmembrane</keyword>
<gene>
    <name evidence="2" type="ORF">BaRGS_00024494</name>
</gene>
<accession>A0ABD0KB14</accession>
<evidence type="ECO:0000313" key="2">
    <source>
        <dbReference type="EMBL" id="KAK7484245.1"/>
    </source>
</evidence>
<feature type="transmembrane region" description="Helical" evidence="1">
    <location>
        <begin position="6"/>
        <end position="24"/>
    </location>
</feature>
<sequence>MIPGGHTYIVFLGLLLCVGLYVGYKLRFDYYVKKTKTERVWRSVASLVQQLHAGYSPPAKKTPAEAKKKSILVLFSTWIDLPDKRRIYDNSFRMWRVWKPDILPLLYSEQESERKRAQTFGWETLTPPTTACGGVPILRDMFQVAMAKYPDSLFYGFSNGDLLFGAGLHETMKVLSRDPMVHDKPMLVILRRFNVDFVNRSDVHSLQEIVETRKDAKGVTDGSSDAFFTNRLFPWNRIPDIVPGRLGVAMILVSAARTLNVTVIDISPTVIALHMTTKKGNLESWGHSHSFCNRQLVQDIGMKPSGWGCGSVFCASLTSERTEGENAVTRIVKKSKPLPGQCLNCKQNMTYFQTGKPPGA</sequence>
<evidence type="ECO:0000256" key="1">
    <source>
        <dbReference type="SAM" id="Phobius"/>
    </source>
</evidence>
<name>A0ABD0KB14_9CAEN</name>
<evidence type="ECO:0000313" key="3">
    <source>
        <dbReference type="Proteomes" id="UP001519460"/>
    </source>
</evidence>
<dbReference type="EMBL" id="JACVVK020000213">
    <property type="protein sequence ID" value="KAK7484245.1"/>
    <property type="molecule type" value="Genomic_DNA"/>
</dbReference>
<proteinExistence type="predicted"/>
<reference evidence="2 3" key="1">
    <citation type="journal article" date="2023" name="Sci. Data">
        <title>Genome assembly of the Korean intertidal mud-creeper Batillaria attramentaria.</title>
        <authorList>
            <person name="Patra A.K."/>
            <person name="Ho P.T."/>
            <person name="Jun S."/>
            <person name="Lee S.J."/>
            <person name="Kim Y."/>
            <person name="Won Y.J."/>
        </authorList>
    </citation>
    <scope>NUCLEOTIDE SEQUENCE [LARGE SCALE GENOMIC DNA]</scope>
    <source>
        <strain evidence="2">Wonlab-2016</strain>
    </source>
</reference>
<dbReference type="AlphaFoldDB" id="A0ABD0KB14"/>
<keyword evidence="1" id="KW-0472">Membrane</keyword>
<organism evidence="2 3">
    <name type="scientific">Batillaria attramentaria</name>
    <dbReference type="NCBI Taxonomy" id="370345"/>
    <lineage>
        <taxon>Eukaryota</taxon>
        <taxon>Metazoa</taxon>
        <taxon>Spiralia</taxon>
        <taxon>Lophotrochozoa</taxon>
        <taxon>Mollusca</taxon>
        <taxon>Gastropoda</taxon>
        <taxon>Caenogastropoda</taxon>
        <taxon>Sorbeoconcha</taxon>
        <taxon>Cerithioidea</taxon>
        <taxon>Batillariidae</taxon>
        <taxon>Batillaria</taxon>
    </lineage>
</organism>